<keyword evidence="1" id="KW-0862">Zinc</keyword>
<dbReference type="GO" id="GO:0061630">
    <property type="term" value="F:ubiquitin protein ligase activity"/>
    <property type="evidence" value="ECO:0007669"/>
    <property type="project" value="TreeGrafter"/>
</dbReference>
<dbReference type="CDD" id="cd19757">
    <property type="entry name" value="Bbox1"/>
    <property type="match status" value="1"/>
</dbReference>
<evidence type="ECO:0000313" key="3">
    <source>
        <dbReference type="EMBL" id="CAG2197482.1"/>
    </source>
</evidence>
<dbReference type="SMART" id="SM00336">
    <property type="entry name" value="BBOX"/>
    <property type="match status" value="2"/>
</dbReference>
<dbReference type="GO" id="GO:0008270">
    <property type="term" value="F:zinc ion binding"/>
    <property type="evidence" value="ECO:0007669"/>
    <property type="project" value="UniProtKB-KW"/>
</dbReference>
<comment type="caution">
    <text evidence="3">The sequence shown here is derived from an EMBL/GenBank/DDBJ whole genome shotgun (WGS) entry which is preliminary data.</text>
</comment>
<feature type="domain" description="B box-type" evidence="2">
    <location>
        <begin position="56"/>
        <end position="96"/>
    </location>
</feature>
<evidence type="ECO:0000313" key="4">
    <source>
        <dbReference type="Proteomes" id="UP000683360"/>
    </source>
</evidence>
<dbReference type="SUPFAM" id="SSF57845">
    <property type="entry name" value="B-box zinc-binding domain"/>
    <property type="match status" value="1"/>
</dbReference>
<keyword evidence="1" id="KW-0863">Zinc-finger</keyword>
<dbReference type="AlphaFoldDB" id="A0A8S3QT27"/>
<sequence length="271" mass="31294">MMAQSVVETCEICNQALGIDYCEECEQLFCNNCKLMHLRMKISRNHTFNDVDHQEVKLNLCDQHNLGYILYCEKCNSLACKTCIIENHKGHELEDISVAKISELQVEVSEKLESYSKEIQEGHRNALLVKGQMENLEKDCIKAKEEIKICGDTIKVYVDEIVDSYTTLVLQKEQNQKQKTKAYIDAVAKLDENVNKLKRMHRKIPDKRSGVALLKSLQNFQKENNNFDLAIPVVPTLGQIFEIQHEYPVTLFQRTMDLFNHYNLDCGSESK</sequence>
<accession>A0A8S3QT27</accession>
<evidence type="ECO:0000259" key="2">
    <source>
        <dbReference type="PROSITE" id="PS50119"/>
    </source>
</evidence>
<dbReference type="EMBL" id="CAJPWZ010000649">
    <property type="protein sequence ID" value="CAG2197482.1"/>
    <property type="molecule type" value="Genomic_DNA"/>
</dbReference>
<reference evidence="3" key="1">
    <citation type="submission" date="2021-03" db="EMBL/GenBank/DDBJ databases">
        <authorList>
            <person name="Bekaert M."/>
        </authorList>
    </citation>
    <scope>NUCLEOTIDE SEQUENCE</scope>
</reference>
<dbReference type="Pfam" id="PF00643">
    <property type="entry name" value="zf-B_box"/>
    <property type="match status" value="1"/>
</dbReference>
<keyword evidence="1" id="KW-0479">Metal-binding</keyword>
<name>A0A8S3QT27_MYTED</name>
<dbReference type="PROSITE" id="PS50119">
    <property type="entry name" value="ZF_BBOX"/>
    <property type="match status" value="2"/>
</dbReference>
<dbReference type="Proteomes" id="UP000683360">
    <property type="component" value="Unassembled WGS sequence"/>
</dbReference>
<dbReference type="InterPro" id="IPR047153">
    <property type="entry name" value="TRIM45/56/19-like"/>
</dbReference>
<dbReference type="OrthoDB" id="6137082at2759"/>
<proteinExistence type="predicted"/>
<dbReference type="InterPro" id="IPR000315">
    <property type="entry name" value="Znf_B-box"/>
</dbReference>
<keyword evidence="4" id="KW-1185">Reference proteome</keyword>
<feature type="domain" description="B box-type" evidence="2">
    <location>
        <begin position="5"/>
        <end position="51"/>
    </location>
</feature>
<protein>
    <recommendedName>
        <fullName evidence="2">B box-type domain-containing protein</fullName>
    </recommendedName>
</protein>
<dbReference type="PANTHER" id="PTHR25462">
    <property type="entry name" value="BONUS, ISOFORM C-RELATED"/>
    <property type="match status" value="1"/>
</dbReference>
<gene>
    <name evidence="3" type="ORF">MEDL_12312</name>
</gene>
<dbReference type="Gene3D" id="3.30.160.60">
    <property type="entry name" value="Classic Zinc Finger"/>
    <property type="match status" value="1"/>
</dbReference>
<dbReference type="PANTHER" id="PTHR25462:SF296">
    <property type="entry name" value="MEIOTIC P26, ISOFORM F"/>
    <property type="match status" value="1"/>
</dbReference>
<organism evidence="3 4">
    <name type="scientific">Mytilus edulis</name>
    <name type="common">Blue mussel</name>
    <dbReference type="NCBI Taxonomy" id="6550"/>
    <lineage>
        <taxon>Eukaryota</taxon>
        <taxon>Metazoa</taxon>
        <taxon>Spiralia</taxon>
        <taxon>Lophotrochozoa</taxon>
        <taxon>Mollusca</taxon>
        <taxon>Bivalvia</taxon>
        <taxon>Autobranchia</taxon>
        <taxon>Pteriomorphia</taxon>
        <taxon>Mytilida</taxon>
        <taxon>Mytiloidea</taxon>
        <taxon>Mytilidae</taxon>
        <taxon>Mytilinae</taxon>
        <taxon>Mytilus</taxon>
    </lineage>
</organism>
<evidence type="ECO:0000256" key="1">
    <source>
        <dbReference type="PROSITE-ProRule" id="PRU00024"/>
    </source>
</evidence>